<dbReference type="Proteomes" id="UP000075884">
    <property type="component" value="Unassembled WGS sequence"/>
</dbReference>
<dbReference type="Gene3D" id="1.20.5.1200">
    <property type="entry name" value="Alpha-tocopherol transfer"/>
    <property type="match status" value="1"/>
</dbReference>
<protein>
    <recommendedName>
        <fullName evidence="1">CRAL-TRIO domain-containing protein</fullName>
    </recommendedName>
</protein>
<dbReference type="PANTHER" id="PTHR10174">
    <property type="entry name" value="ALPHA-TOCOPHEROL TRANSFER PROTEIN-RELATED"/>
    <property type="match status" value="1"/>
</dbReference>
<evidence type="ECO:0000259" key="1">
    <source>
        <dbReference type="PROSITE" id="PS50191"/>
    </source>
</evidence>
<dbReference type="Pfam" id="PF00650">
    <property type="entry name" value="CRAL_TRIO"/>
    <property type="match status" value="1"/>
</dbReference>
<organism evidence="2 3">
    <name type="scientific">Anopheles dirus</name>
    <dbReference type="NCBI Taxonomy" id="7168"/>
    <lineage>
        <taxon>Eukaryota</taxon>
        <taxon>Metazoa</taxon>
        <taxon>Ecdysozoa</taxon>
        <taxon>Arthropoda</taxon>
        <taxon>Hexapoda</taxon>
        <taxon>Insecta</taxon>
        <taxon>Pterygota</taxon>
        <taxon>Neoptera</taxon>
        <taxon>Endopterygota</taxon>
        <taxon>Diptera</taxon>
        <taxon>Nematocera</taxon>
        <taxon>Culicoidea</taxon>
        <taxon>Culicidae</taxon>
        <taxon>Anophelinae</taxon>
        <taxon>Anopheles</taxon>
    </lineage>
</organism>
<dbReference type="PROSITE" id="PS50191">
    <property type="entry name" value="CRAL_TRIO"/>
    <property type="match status" value="1"/>
</dbReference>
<dbReference type="GO" id="GO:0016020">
    <property type="term" value="C:membrane"/>
    <property type="evidence" value="ECO:0007669"/>
    <property type="project" value="TreeGrafter"/>
</dbReference>
<feature type="domain" description="CRAL-TRIO" evidence="1">
    <location>
        <begin position="111"/>
        <end position="206"/>
    </location>
</feature>
<evidence type="ECO:0000313" key="3">
    <source>
        <dbReference type="Proteomes" id="UP000075884"/>
    </source>
</evidence>
<reference evidence="2" key="2">
    <citation type="submission" date="2020-05" db="UniProtKB">
        <authorList>
            <consortium name="EnsemblMetazoa"/>
        </authorList>
    </citation>
    <scope>IDENTIFICATION</scope>
    <source>
        <strain evidence="2">WRAIR2</strain>
    </source>
</reference>
<dbReference type="STRING" id="7168.A0A182NNE8"/>
<dbReference type="VEuPathDB" id="VectorBase:ADIR009183"/>
<sequence>MGSERVNELTRWPRVDRDSIATIRQWLTTQPHLPQIQEHEIALFLHANYGDEAASQRTIENYYTLRTNHRECFTDRDVFSEAFQTAHRIMLTMCLDLWVKLDGNANGHVMLQDMQGMHLGHMTKMNMAAAKKHMFYVQEALPIRLKQLHVINAVPFMSRLMLLVRPFMRKDVQEMINIHVDIGTLHQSVPVECLPSEYGGTAGTFQELHESFKEKLCANSGWFRSEESQNLVDEAKRPPKPKRYMFGLFG</sequence>
<dbReference type="InterPro" id="IPR036273">
    <property type="entry name" value="CRAL/TRIO_N_dom_sf"/>
</dbReference>
<dbReference type="PANTHER" id="PTHR10174:SF213">
    <property type="entry name" value="CRAL-TRIO DOMAIN-CONTAINING PROTEIN"/>
    <property type="match status" value="1"/>
</dbReference>
<accession>A0A182NNE8</accession>
<dbReference type="CDD" id="cd00170">
    <property type="entry name" value="SEC14"/>
    <property type="match status" value="1"/>
</dbReference>
<dbReference type="GO" id="GO:1902936">
    <property type="term" value="F:phosphatidylinositol bisphosphate binding"/>
    <property type="evidence" value="ECO:0007669"/>
    <property type="project" value="TreeGrafter"/>
</dbReference>
<proteinExistence type="predicted"/>
<dbReference type="InterPro" id="IPR001251">
    <property type="entry name" value="CRAL-TRIO_dom"/>
</dbReference>
<reference evidence="3" key="1">
    <citation type="submission" date="2013-03" db="EMBL/GenBank/DDBJ databases">
        <title>The Genome Sequence of Anopheles dirus WRAIR2.</title>
        <authorList>
            <consortium name="The Broad Institute Genomics Platform"/>
            <person name="Neafsey D.E."/>
            <person name="Walton C."/>
            <person name="Walker B."/>
            <person name="Young S.K."/>
            <person name="Zeng Q."/>
            <person name="Gargeya S."/>
            <person name="Fitzgerald M."/>
            <person name="Haas B."/>
            <person name="Abouelleil A."/>
            <person name="Allen A.W."/>
            <person name="Alvarado L."/>
            <person name="Arachchi H.M."/>
            <person name="Berlin A.M."/>
            <person name="Chapman S.B."/>
            <person name="Gainer-Dewar J."/>
            <person name="Goldberg J."/>
            <person name="Griggs A."/>
            <person name="Gujja S."/>
            <person name="Hansen M."/>
            <person name="Howarth C."/>
            <person name="Imamovic A."/>
            <person name="Ireland A."/>
            <person name="Larimer J."/>
            <person name="McCowan C."/>
            <person name="Murphy C."/>
            <person name="Pearson M."/>
            <person name="Poon T.W."/>
            <person name="Priest M."/>
            <person name="Roberts A."/>
            <person name="Saif S."/>
            <person name="Shea T."/>
            <person name="Sisk P."/>
            <person name="Sykes S."/>
            <person name="Wortman J."/>
            <person name="Nusbaum C."/>
            <person name="Birren B."/>
        </authorList>
    </citation>
    <scope>NUCLEOTIDE SEQUENCE [LARGE SCALE GENOMIC DNA]</scope>
    <source>
        <strain evidence="3">WRAIR2</strain>
    </source>
</reference>
<dbReference type="AlphaFoldDB" id="A0A182NNE8"/>
<dbReference type="PRINTS" id="PR00180">
    <property type="entry name" value="CRETINALDHBP"/>
</dbReference>
<name>A0A182NNE8_9DIPT</name>
<dbReference type="SUPFAM" id="SSF46938">
    <property type="entry name" value="CRAL/TRIO N-terminal domain"/>
    <property type="match status" value="1"/>
</dbReference>
<dbReference type="EnsemblMetazoa" id="ADIR009183-RA">
    <property type="protein sequence ID" value="ADIR009183-PA"/>
    <property type="gene ID" value="ADIR009183"/>
</dbReference>
<dbReference type="SUPFAM" id="SSF52087">
    <property type="entry name" value="CRAL/TRIO domain"/>
    <property type="match status" value="1"/>
</dbReference>
<dbReference type="Gene3D" id="3.40.525.10">
    <property type="entry name" value="CRAL-TRIO lipid binding domain"/>
    <property type="match status" value="1"/>
</dbReference>
<dbReference type="InterPro" id="IPR036865">
    <property type="entry name" value="CRAL-TRIO_dom_sf"/>
</dbReference>
<keyword evidence="3" id="KW-1185">Reference proteome</keyword>
<evidence type="ECO:0000313" key="2">
    <source>
        <dbReference type="EnsemblMetazoa" id="ADIR009183-PA"/>
    </source>
</evidence>